<accession>A0A0W8F0D3</accession>
<name>A0A0W8F0D3_9ZZZZ</name>
<dbReference type="SUPFAM" id="SSF54791">
    <property type="entry name" value="Eukaryotic type KH-domain (KH-domain type I)"/>
    <property type="match status" value="2"/>
</dbReference>
<comment type="caution">
    <text evidence="3">The sequence shown here is derived from an EMBL/GenBank/DDBJ whole genome shotgun (WGS) entry which is preliminary data.</text>
</comment>
<feature type="domain" description="K Homology" evidence="2">
    <location>
        <begin position="89"/>
        <end position="152"/>
    </location>
</feature>
<reference evidence="3" key="1">
    <citation type="journal article" date="2015" name="Proc. Natl. Acad. Sci. U.S.A.">
        <title>Networks of energetic and metabolic interactions define dynamics in microbial communities.</title>
        <authorList>
            <person name="Embree M."/>
            <person name="Liu J.K."/>
            <person name="Al-Bassam M.M."/>
            <person name="Zengler K."/>
        </authorList>
    </citation>
    <scope>NUCLEOTIDE SEQUENCE</scope>
</reference>
<gene>
    <name evidence="3" type="ORF">ASZ90_016063</name>
</gene>
<dbReference type="SMART" id="SM00322">
    <property type="entry name" value="KH"/>
    <property type="match status" value="2"/>
</dbReference>
<evidence type="ECO:0000256" key="1">
    <source>
        <dbReference type="ARBA" id="ARBA00022884"/>
    </source>
</evidence>
<dbReference type="InterPro" id="IPR019964">
    <property type="entry name" value="KH_domain_protein_archaea"/>
</dbReference>
<dbReference type="NCBIfam" id="TIGR03665">
    <property type="entry name" value="arCOG04150"/>
    <property type="match status" value="1"/>
</dbReference>
<dbReference type="InterPro" id="IPR004088">
    <property type="entry name" value="KH_dom_type_1"/>
</dbReference>
<dbReference type="PANTHER" id="PTHR12826">
    <property type="entry name" value="RIBONUCLEASE Y"/>
    <property type="match status" value="1"/>
</dbReference>
<dbReference type="GO" id="GO:0003723">
    <property type="term" value="F:RNA binding"/>
    <property type="evidence" value="ECO:0007669"/>
    <property type="project" value="UniProtKB-KW"/>
</dbReference>
<dbReference type="PROSITE" id="PS50084">
    <property type="entry name" value="KH_TYPE_1"/>
    <property type="match status" value="1"/>
</dbReference>
<dbReference type="Gene3D" id="3.30.1370.10">
    <property type="entry name" value="K Homology domain, type 1"/>
    <property type="match status" value="2"/>
</dbReference>
<dbReference type="Pfam" id="PF22891">
    <property type="entry name" value="KH_PNO1_2nd"/>
    <property type="match status" value="1"/>
</dbReference>
<dbReference type="AlphaFoldDB" id="A0A0W8F0D3"/>
<sequence length="179" mass="20083">MIQEIKIAGNRLGVLIGKGGSVKKELETKTSTTISIDSKEGSVKLEGEDAPLLLRGIEVVQAINRGFSPERAFVLLEDEDLLLDIIDLSGLTDSPRQLDRLRGRIIGKDGRSREQIEHMTECEISVFGKTVAIIGLPEQIKIARTAVDMLLQGLPHEAVYAFMERKRRELKQDMIDYYY</sequence>
<protein>
    <submittedName>
        <fullName evidence="3">Putative rna-binding protein</fullName>
    </submittedName>
</protein>
<keyword evidence="1" id="KW-0694">RNA-binding</keyword>
<dbReference type="InterPro" id="IPR055211">
    <property type="entry name" value="KH_PNO1_2nd"/>
</dbReference>
<dbReference type="EMBL" id="LNQE01001675">
    <property type="protein sequence ID" value="KUG14300.1"/>
    <property type="molecule type" value="Genomic_DNA"/>
</dbReference>
<dbReference type="NCBIfam" id="NF010332">
    <property type="entry name" value="PRK13763.2-2"/>
    <property type="match status" value="1"/>
</dbReference>
<evidence type="ECO:0000313" key="3">
    <source>
        <dbReference type="EMBL" id="KUG14300.1"/>
    </source>
</evidence>
<dbReference type="InterPro" id="IPR004087">
    <property type="entry name" value="KH_dom"/>
</dbReference>
<evidence type="ECO:0000259" key="2">
    <source>
        <dbReference type="SMART" id="SM00322"/>
    </source>
</evidence>
<organism evidence="3">
    <name type="scientific">hydrocarbon metagenome</name>
    <dbReference type="NCBI Taxonomy" id="938273"/>
    <lineage>
        <taxon>unclassified sequences</taxon>
        <taxon>metagenomes</taxon>
        <taxon>ecological metagenomes</taxon>
    </lineage>
</organism>
<proteinExistence type="predicted"/>
<dbReference type="PANTHER" id="PTHR12826:SF13">
    <property type="entry name" value="RNA-BINDING PROTEIN PNO1"/>
    <property type="match status" value="1"/>
</dbReference>
<dbReference type="Pfam" id="PF00013">
    <property type="entry name" value="KH_1"/>
    <property type="match status" value="1"/>
</dbReference>
<dbReference type="InterPro" id="IPR036612">
    <property type="entry name" value="KH_dom_type_1_sf"/>
</dbReference>
<feature type="domain" description="K Homology" evidence="2">
    <location>
        <begin position="1"/>
        <end position="64"/>
    </location>
</feature>